<organism evidence="1 2">
    <name type="scientific">Achromobacter phage phiAxp-3</name>
    <dbReference type="NCBI Taxonomy" id="1664247"/>
    <lineage>
        <taxon>Viruses</taxon>
        <taxon>Duplodnaviria</taxon>
        <taxon>Heunggongvirae</taxon>
        <taxon>Uroviricota</taxon>
        <taxon>Caudoviricetes</taxon>
        <taxon>Schitoviridae</taxon>
        <taxon>Rothmandenesvirinae</taxon>
        <taxon>Dongdastvirus</taxon>
        <taxon>Dongdastvirus Axp3</taxon>
    </lineage>
</organism>
<evidence type="ECO:0000313" key="2">
    <source>
        <dbReference type="Proteomes" id="UP000203117"/>
    </source>
</evidence>
<proteinExistence type="predicted"/>
<sequence length="152" mass="16653">MSDTLQNTAEWFRQASPTPSAQNQSTQMGVHFEEVREMLMELTPRTPEAAAILEAANNALDNLQALLKRDATAIGVHPSNIPMFLDSLCDQIVTATGVGTFFGVDVPGAMAEVNASNWSKFVDGKPVRDPVSQKILKGPDYFKPDLKKYITQ</sequence>
<dbReference type="InterPro" id="IPR023292">
    <property type="entry name" value="NTP_PyroPHydrolase-like_dom_sf"/>
</dbReference>
<accession>A0A0K2FIB0</accession>
<gene>
    <name evidence="1" type="ORF">ADP65_00041</name>
</gene>
<dbReference type="KEGG" id="vg:26648371"/>
<name>A0A0K2FIB0_9CAUD</name>
<dbReference type="OrthoDB" id="14595at10239"/>
<reference evidence="1" key="1">
    <citation type="submission" date="2016-02" db="EMBL/GenBank/DDBJ databases">
        <authorList>
            <person name="Zhao X."/>
        </authorList>
    </citation>
    <scope>NUCLEOTIDE SEQUENCE</scope>
</reference>
<dbReference type="GeneID" id="26648371"/>
<evidence type="ECO:0000313" key="1">
    <source>
        <dbReference type="EMBL" id="ALA45510.1"/>
    </source>
</evidence>
<dbReference type="Proteomes" id="UP000203117">
    <property type="component" value="Segment"/>
</dbReference>
<dbReference type="InterPro" id="IPR033653">
    <property type="entry name" value="NTP-PPase_DR2231-like"/>
</dbReference>
<dbReference type="CDD" id="cd11530">
    <property type="entry name" value="NTP-PPase_DR2231_like"/>
    <property type="match status" value="1"/>
</dbReference>
<dbReference type="Gene3D" id="1.10.3420.10">
    <property type="entry name" value="putative ntp pyrophosphohydrolase like domain"/>
    <property type="match status" value="1"/>
</dbReference>
<dbReference type="RefSeq" id="YP_009208693.1">
    <property type="nucleotide sequence ID" value="NC_028908.2"/>
</dbReference>
<protein>
    <submittedName>
        <fullName evidence="1">Uncharacterized protein</fullName>
    </submittedName>
</protein>
<keyword evidence="2" id="KW-1185">Reference proteome</keyword>
<dbReference type="EMBL" id="KT321317">
    <property type="protein sequence ID" value="ALA45510.1"/>
    <property type="molecule type" value="Genomic_DNA"/>
</dbReference>